<evidence type="ECO:0000313" key="5">
    <source>
        <dbReference type="Proteomes" id="UP000565468"/>
    </source>
</evidence>
<feature type="domain" description="Rhodanese" evidence="3">
    <location>
        <begin position="164"/>
        <end position="274"/>
    </location>
</feature>
<dbReference type="InterPro" id="IPR001763">
    <property type="entry name" value="Rhodanese-like_dom"/>
</dbReference>
<dbReference type="CDD" id="cd01449">
    <property type="entry name" value="TST_Repeat_2"/>
    <property type="match status" value="1"/>
</dbReference>
<dbReference type="RefSeq" id="WP_169504317.1">
    <property type="nucleotide sequence ID" value="NZ_JABBPN010000004.1"/>
</dbReference>
<proteinExistence type="predicted"/>
<dbReference type="GO" id="GO:0004792">
    <property type="term" value="F:thiosulfate-cyanide sulfurtransferase activity"/>
    <property type="evidence" value="ECO:0007669"/>
    <property type="project" value="TreeGrafter"/>
</dbReference>
<organism evidence="4 5">
    <name type="scientific">Paenibacillus lemnae</name>
    <dbReference type="NCBI Taxonomy" id="1330551"/>
    <lineage>
        <taxon>Bacteria</taxon>
        <taxon>Bacillati</taxon>
        <taxon>Bacillota</taxon>
        <taxon>Bacilli</taxon>
        <taxon>Bacillales</taxon>
        <taxon>Paenibacillaceae</taxon>
        <taxon>Paenibacillus</taxon>
    </lineage>
</organism>
<dbReference type="Proteomes" id="UP000565468">
    <property type="component" value="Unassembled WGS sequence"/>
</dbReference>
<evidence type="ECO:0000259" key="3">
    <source>
        <dbReference type="PROSITE" id="PS50206"/>
    </source>
</evidence>
<dbReference type="PROSITE" id="PS50206">
    <property type="entry name" value="RHODANESE_3"/>
    <property type="match status" value="2"/>
</dbReference>
<evidence type="ECO:0000256" key="1">
    <source>
        <dbReference type="ARBA" id="ARBA00022679"/>
    </source>
</evidence>
<feature type="domain" description="Rhodanese" evidence="3">
    <location>
        <begin position="15"/>
        <end position="134"/>
    </location>
</feature>
<dbReference type="PANTHER" id="PTHR11364">
    <property type="entry name" value="THIOSULFATE SULFERTANSFERASE"/>
    <property type="match status" value="1"/>
</dbReference>
<dbReference type="InterPro" id="IPR045078">
    <property type="entry name" value="TST/MPST-like"/>
</dbReference>
<dbReference type="SUPFAM" id="SSF52821">
    <property type="entry name" value="Rhodanese/Cell cycle control phosphatase"/>
    <property type="match status" value="2"/>
</dbReference>
<reference evidence="4 5" key="1">
    <citation type="submission" date="2020-04" db="EMBL/GenBank/DDBJ databases">
        <title>Paenibacillus algicola sp. nov., a novel marine bacterium producing alginate lyase.</title>
        <authorList>
            <person name="Huang H."/>
        </authorList>
    </citation>
    <scope>NUCLEOTIDE SEQUENCE [LARGE SCALE GENOMIC DNA]</scope>
    <source>
        <strain evidence="4 5">L7-75</strain>
    </source>
</reference>
<dbReference type="CDD" id="cd01448">
    <property type="entry name" value="TST_Repeat_1"/>
    <property type="match status" value="1"/>
</dbReference>
<comment type="caution">
    <text evidence="4">The sequence shown here is derived from an EMBL/GenBank/DDBJ whole genome shotgun (WGS) entry which is preliminary data.</text>
</comment>
<name>A0A848M433_PAELE</name>
<keyword evidence="5" id="KW-1185">Reference proteome</keyword>
<accession>A0A848M433</accession>
<dbReference type="Pfam" id="PF00581">
    <property type="entry name" value="Rhodanese"/>
    <property type="match status" value="2"/>
</dbReference>
<dbReference type="EMBL" id="JABBPN010000004">
    <property type="protein sequence ID" value="NMO95545.1"/>
    <property type="molecule type" value="Genomic_DNA"/>
</dbReference>
<evidence type="ECO:0000256" key="2">
    <source>
        <dbReference type="ARBA" id="ARBA00022737"/>
    </source>
</evidence>
<dbReference type="SMART" id="SM00450">
    <property type="entry name" value="RHOD"/>
    <property type="match status" value="2"/>
</dbReference>
<protein>
    <submittedName>
        <fullName evidence="4">Sulfurtransferase</fullName>
    </submittedName>
</protein>
<keyword evidence="1 4" id="KW-0808">Transferase</keyword>
<keyword evidence="2" id="KW-0677">Repeat</keyword>
<sequence length="278" mass="31252">MSYRVSKQWLLARLYEHDLIIVDCRFTLGDRDKGRLAYEEAHIPRAVYMDLETDLSAPVSQHGGRHPLPEVSHISQVFGKAGISQSSRVVIYDDQGGMVASRLWWMLKYTGHEQAYIMDEGFSSWKDAHYPVTADVPIVIPASYEPKAQPVMLSDMEEVRQASKSGAPLLIDSRETRRYAGLEEPIDHTAGHIPGAVNYFWKDLLNAQGRWKSRDEIKMMFAEIPLDHEIIVYCGSGVSACPNVLALKEAGYSSVKLYAGSWSDWISYEGNPVAKGEE</sequence>
<evidence type="ECO:0000313" key="4">
    <source>
        <dbReference type="EMBL" id="NMO95545.1"/>
    </source>
</evidence>
<dbReference type="Gene3D" id="3.40.250.10">
    <property type="entry name" value="Rhodanese-like domain"/>
    <property type="match status" value="2"/>
</dbReference>
<dbReference type="PANTHER" id="PTHR11364:SF27">
    <property type="entry name" value="SULFURTRANSFERASE"/>
    <property type="match status" value="1"/>
</dbReference>
<dbReference type="AlphaFoldDB" id="A0A848M433"/>
<dbReference type="InterPro" id="IPR036873">
    <property type="entry name" value="Rhodanese-like_dom_sf"/>
</dbReference>
<gene>
    <name evidence="4" type="ORF">HII30_07065</name>
</gene>